<reference evidence="5" key="1">
    <citation type="submission" date="2022-01" db="EMBL/GenBank/DDBJ databases">
        <authorList>
            <person name="King R."/>
        </authorList>
    </citation>
    <scope>NUCLEOTIDE SEQUENCE</scope>
</reference>
<evidence type="ECO:0000256" key="1">
    <source>
        <dbReference type="ARBA" id="ARBA00005480"/>
    </source>
</evidence>
<name>A0A9N9WLL6_9DIPT</name>
<gene>
    <name evidence="5" type="ORF">CHIRRI_LOCUS582</name>
</gene>
<dbReference type="InterPro" id="IPR008606">
    <property type="entry name" value="EIF4EBP"/>
</dbReference>
<evidence type="ECO:0008006" key="7">
    <source>
        <dbReference type="Google" id="ProtNLM"/>
    </source>
</evidence>
<dbReference type="GO" id="GO:0008190">
    <property type="term" value="F:eukaryotic initiation factor 4E binding"/>
    <property type="evidence" value="ECO:0007669"/>
    <property type="project" value="InterPro"/>
</dbReference>
<dbReference type="AlphaFoldDB" id="A0A9N9WLL6"/>
<sequence length="159" mass="17883">MSASPVARQAHSHAQLIPAMRKVLISDASQMPDVYSSTPNGTIYSTTPGGTKIVYERTFLMNLRNSPLSQTPPKNLPCHLSKDDHSAFHHHNHQNQLNGTYHPPQPHKTQNPHPHPHHASNNHPHPLHQNSNSKDKSNGWSKVRKSSTELDDHQFDMDI</sequence>
<keyword evidence="2" id="KW-0810">Translation regulation</keyword>
<organism evidence="5 6">
    <name type="scientific">Chironomus riparius</name>
    <dbReference type="NCBI Taxonomy" id="315576"/>
    <lineage>
        <taxon>Eukaryota</taxon>
        <taxon>Metazoa</taxon>
        <taxon>Ecdysozoa</taxon>
        <taxon>Arthropoda</taxon>
        <taxon>Hexapoda</taxon>
        <taxon>Insecta</taxon>
        <taxon>Pterygota</taxon>
        <taxon>Neoptera</taxon>
        <taxon>Endopterygota</taxon>
        <taxon>Diptera</taxon>
        <taxon>Nematocera</taxon>
        <taxon>Chironomoidea</taxon>
        <taxon>Chironomidae</taxon>
        <taxon>Chironominae</taxon>
        <taxon>Chironomus</taxon>
    </lineage>
</organism>
<reference evidence="5" key="2">
    <citation type="submission" date="2022-10" db="EMBL/GenBank/DDBJ databases">
        <authorList>
            <consortium name="ENA_rothamsted_submissions"/>
            <consortium name="culmorum"/>
            <person name="King R."/>
        </authorList>
    </citation>
    <scope>NUCLEOTIDE SEQUENCE</scope>
</reference>
<proteinExistence type="inferred from homology"/>
<keyword evidence="3" id="KW-0652">Protein synthesis inhibitor</keyword>
<evidence type="ECO:0000256" key="2">
    <source>
        <dbReference type="ARBA" id="ARBA00022845"/>
    </source>
</evidence>
<protein>
    <recommendedName>
        <fullName evidence="7">Eukaryotic translation initiation factor 4E binding protein</fullName>
    </recommendedName>
</protein>
<evidence type="ECO:0000313" key="6">
    <source>
        <dbReference type="Proteomes" id="UP001153620"/>
    </source>
</evidence>
<evidence type="ECO:0000256" key="4">
    <source>
        <dbReference type="SAM" id="MobiDB-lite"/>
    </source>
</evidence>
<dbReference type="Proteomes" id="UP001153620">
    <property type="component" value="Chromosome 1"/>
</dbReference>
<feature type="region of interest" description="Disordered" evidence="4">
    <location>
        <begin position="65"/>
        <end position="159"/>
    </location>
</feature>
<dbReference type="Pfam" id="PF05456">
    <property type="entry name" value="eIF_4EBP"/>
    <property type="match status" value="1"/>
</dbReference>
<evidence type="ECO:0000256" key="3">
    <source>
        <dbReference type="ARBA" id="ARBA00023193"/>
    </source>
</evidence>
<evidence type="ECO:0000313" key="5">
    <source>
        <dbReference type="EMBL" id="CAG9797584.1"/>
    </source>
</evidence>
<comment type="similarity">
    <text evidence="1">Belongs to the eIF4E-binding protein family.</text>
</comment>
<feature type="compositionally biased region" description="Basic and acidic residues" evidence="4">
    <location>
        <begin position="146"/>
        <end position="159"/>
    </location>
</feature>
<accession>A0A9N9WLL6</accession>
<dbReference type="OrthoDB" id="19729at2759"/>
<keyword evidence="6" id="KW-1185">Reference proteome</keyword>
<dbReference type="GO" id="GO:0005737">
    <property type="term" value="C:cytoplasm"/>
    <property type="evidence" value="ECO:0007669"/>
    <property type="project" value="TreeGrafter"/>
</dbReference>
<dbReference type="GO" id="GO:0045947">
    <property type="term" value="P:negative regulation of translational initiation"/>
    <property type="evidence" value="ECO:0007669"/>
    <property type="project" value="InterPro"/>
</dbReference>
<dbReference type="PANTHER" id="PTHR12669:SF12">
    <property type="entry name" value="EUKARYOTIC TRANSLATION INITIATION FACTOR 4E-BINDING PROTEIN"/>
    <property type="match status" value="1"/>
</dbReference>
<dbReference type="PANTHER" id="PTHR12669">
    <property type="entry name" value="EUKARYOTIC TRANSLATION INITIATION FACTOR 4E-BINDING PROTEIN"/>
    <property type="match status" value="1"/>
</dbReference>
<dbReference type="EMBL" id="OU895877">
    <property type="protein sequence ID" value="CAG9797584.1"/>
    <property type="molecule type" value="Genomic_DNA"/>
</dbReference>